<dbReference type="Pfam" id="PF00069">
    <property type="entry name" value="Pkinase"/>
    <property type="match status" value="2"/>
</dbReference>
<keyword evidence="2" id="KW-0808">Transferase</keyword>
<evidence type="ECO:0000256" key="2">
    <source>
        <dbReference type="ARBA" id="ARBA00022679"/>
    </source>
</evidence>
<dbReference type="PANTHER" id="PTHR24347">
    <property type="entry name" value="SERINE/THREONINE-PROTEIN KINASE"/>
    <property type="match status" value="1"/>
</dbReference>
<feature type="domain" description="Protein kinase" evidence="9">
    <location>
        <begin position="15"/>
        <end position="305"/>
    </location>
</feature>
<dbReference type="InterPro" id="IPR036034">
    <property type="entry name" value="PDZ_sf"/>
</dbReference>
<dbReference type="CDD" id="cd00136">
    <property type="entry name" value="PDZ_canonical"/>
    <property type="match status" value="1"/>
</dbReference>
<dbReference type="SMART" id="SM00228">
    <property type="entry name" value="PDZ"/>
    <property type="match status" value="4"/>
</dbReference>
<evidence type="ECO:0000259" key="9">
    <source>
        <dbReference type="PROSITE" id="PS50011"/>
    </source>
</evidence>
<dbReference type="VEuPathDB" id="FungiDB:DD237_002955"/>
<comment type="caution">
    <text evidence="11">The sequence shown here is derived from an EMBL/GenBank/DDBJ whole genome shotgun (WGS) entry which is preliminary data.</text>
</comment>
<evidence type="ECO:0000313" key="12">
    <source>
        <dbReference type="Proteomes" id="UP000286097"/>
    </source>
</evidence>
<keyword evidence="1" id="KW-0723">Serine/threonine-protein kinase</keyword>
<evidence type="ECO:0000256" key="4">
    <source>
        <dbReference type="ARBA" id="ARBA00022777"/>
    </source>
</evidence>
<dbReference type="InterPro" id="IPR001478">
    <property type="entry name" value="PDZ"/>
</dbReference>
<evidence type="ECO:0000256" key="7">
    <source>
        <dbReference type="SAM" id="MobiDB-lite"/>
    </source>
</evidence>
<dbReference type="SUPFAM" id="SSF50156">
    <property type="entry name" value="PDZ domain-like"/>
    <property type="match status" value="1"/>
</dbReference>
<dbReference type="Proteomes" id="UP000286097">
    <property type="component" value="Unassembled WGS sequence"/>
</dbReference>
<dbReference type="CDD" id="cd05117">
    <property type="entry name" value="STKc_CAMK"/>
    <property type="match status" value="1"/>
</dbReference>
<feature type="region of interest" description="Disordered" evidence="7">
    <location>
        <begin position="678"/>
        <end position="700"/>
    </location>
</feature>
<sequence length="1340" mass="150117">MRRMGSDGRKCLGVYERHEEIGHGTYGTVYLGYHIESHARVAIKKVLGPLNAGRHEAALLTKCQGALHVVQLLEVIERHEKLYLVLEYMDSDLETLISGTETLKVAQVKAYLKMLLLGVQELHSRGILHRDLKPNNLLLSKTQHCAKITDLGMATRIEKTSEEEEEETEAAFEKKKPKRSVQVVTRAYRAPEIFFGEERYGVEVDMWSVGCIFAEMLLRRPLADGSSDIDQLSKIFAILGSPHENGWEEAAQLPFYLRFKDTNPTPLREQFSMLSPAGVDLLAQLLKLDPKQRISARKALEHEFFSESPEPSAPSELIDVNVPDRVELPANDDIDVNVASDVSNTSTIKGRHTPSPSLDLHLDERKMYVVEWQDNASFGFTVTPVQSDRGTVLCLARRTTTTTTNNSNSSSISTGLQDVVPGDMLIAIGDEKVYRLGVNKATKLLRSVQKPVRLTLQLSPYGTAAKDVPDLAPNEYTYLWESGPLGIVLTTDLNSKLPVVKRFTSKADTPALEQDVQIGDELVYVNDMPTSDRSLAAVINIIKELPKPLTLRFRQPLTDELQTPLPELGEGEYDFLWEYGSLGLVVGTSAQGLPYVRSFTGKGTSKQLTQVQENDEIVLVNDRSAKDYGFHETMQYIMNVPKPAVIRFRRPLANRSKANTLSKSIENSSLLTAQTAAMSITDSPTQPKRASSPTLSAGRASSPLIPAFARSYSSSRSNSAVNEKEAGVGLLGYRSARSNNSFTVSHSQRLGRHKLQHQPVQIADDLIFGQNASGQDHLPPSPYQQEPLHKQESFHQTPPQQLNQHWSVQQSYRQPQTAAQGEEDNFFEIDPKAYYQIQWTDGPFGFTVREAQSEQGSVILITKRTGKSTCAGLRRVAVGDILILIGDKDVRQLGFERSTMHLRNVPKPVYRSGRIIGEGNFSIVKECTNRETGERLAVKCINKETLDPKERSNLVQEINILQDLCHPNIIKLWDVYDGDGPMCFLVMEYAEGGELFDRIIAKAYYTEAEAKKVVQVVAKVLHYCHSKGVTHRDLKPENLLYTDKTANSTIKIADFGFAKLVTSEETNLLTMCGTRGYYAPEIVRNLPYDSKCDVWSLGVITYILLCGFPPFHDENRAEEMRKIVNGEFAFDSLYFHGVSQEAKDFICKMLVVQPLKRLTAQEVLHHSWFNDIKEVDEDAPVLLVGKNMKETRRLTAMSTFRAGVGAVMAVTKTQRLVKEQQAPAAEKTLSESSPCPMDHPWTFTSRFTSFMTSTSSYFRVYIPSMEDSVKFSGGAIAALVAMRYAKSVHSAGLIGLLSGLFAHSFYADVLHKKRRRRGDKWQEINEKKETEEREEEEISF</sequence>
<dbReference type="SMART" id="SM00220">
    <property type="entry name" value="S_TKc"/>
    <property type="match status" value="2"/>
</dbReference>
<evidence type="ECO:0008006" key="13">
    <source>
        <dbReference type="Google" id="ProtNLM"/>
    </source>
</evidence>
<organism evidence="11 12">
    <name type="scientific">Peronospora effusa</name>
    <dbReference type="NCBI Taxonomy" id="542832"/>
    <lineage>
        <taxon>Eukaryota</taxon>
        <taxon>Sar</taxon>
        <taxon>Stramenopiles</taxon>
        <taxon>Oomycota</taxon>
        <taxon>Peronosporomycetes</taxon>
        <taxon>Peronosporales</taxon>
        <taxon>Peronosporaceae</taxon>
        <taxon>Peronospora</taxon>
    </lineage>
</organism>
<dbReference type="FunFam" id="1.10.510.10:FF:000624">
    <property type="entry name" value="Mitogen-activated protein kinase"/>
    <property type="match status" value="1"/>
</dbReference>
<evidence type="ECO:0000256" key="3">
    <source>
        <dbReference type="ARBA" id="ARBA00022741"/>
    </source>
</evidence>
<accession>A0A425C7W5</accession>
<name>A0A425C7W5_9STRA</name>
<evidence type="ECO:0000256" key="1">
    <source>
        <dbReference type="ARBA" id="ARBA00022527"/>
    </source>
</evidence>
<dbReference type="SUPFAM" id="SSF56112">
    <property type="entry name" value="Protein kinase-like (PK-like)"/>
    <property type="match status" value="2"/>
</dbReference>
<dbReference type="Gene3D" id="2.30.42.10">
    <property type="match status" value="1"/>
</dbReference>
<keyword evidence="4" id="KW-0418">Kinase</keyword>
<keyword evidence="8" id="KW-0472">Membrane</keyword>
<feature type="binding site" evidence="6">
    <location>
        <position position="939"/>
    </location>
    <ligand>
        <name>ATP</name>
        <dbReference type="ChEBI" id="CHEBI:30616"/>
    </ligand>
</feature>
<keyword evidence="3 6" id="KW-0547">Nucleotide-binding</keyword>
<dbReference type="GO" id="GO:0004674">
    <property type="term" value="F:protein serine/threonine kinase activity"/>
    <property type="evidence" value="ECO:0007669"/>
    <property type="project" value="UniProtKB-KW"/>
</dbReference>
<dbReference type="PROSITE" id="PS00107">
    <property type="entry name" value="PROTEIN_KINASE_ATP"/>
    <property type="match status" value="2"/>
</dbReference>
<protein>
    <recommendedName>
        <fullName evidence="13">Protein kinase domain-containing protein</fullName>
    </recommendedName>
</protein>
<keyword evidence="8" id="KW-0812">Transmembrane</keyword>
<reference evidence="11 12" key="1">
    <citation type="submission" date="2018-06" db="EMBL/GenBank/DDBJ databases">
        <title>Comparative genomics of downy mildews reveals potential adaptations to biotrophy.</title>
        <authorList>
            <person name="Fletcher K."/>
            <person name="Klosterman S.J."/>
            <person name="Derevnina L."/>
            <person name="Martin F."/>
            <person name="Koike S."/>
            <person name="Reyes Chin-Wo S."/>
            <person name="Mou B."/>
            <person name="Michelmore R."/>
        </authorList>
    </citation>
    <scope>NUCLEOTIDE SEQUENCE [LARGE SCALE GENOMIC DNA]</scope>
    <source>
        <strain evidence="11 12">R13</strain>
    </source>
</reference>
<evidence type="ECO:0000313" key="11">
    <source>
        <dbReference type="EMBL" id="RQM13095.1"/>
    </source>
</evidence>
<dbReference type="InterPro" id="IPR000719">
    <property type="entry name" value="Prot_kinase_dom"/>
</dbReference>
<dbReference type="InterPro" id="IPR008271">
    <property type="entry name" value="Ser/Thr_kinase_AS"/>
</dbReference>
<dbReference type="Gene3D" id="1.10.510.10">
    <property type="entry name" value="Transferase(Phosphotransferase) domain 1"/>
    <property type="match status" value="2"/>
</dbReference>
<dbReference type="InterPro" id="IPR017441">
    <property type="entry name" value="Protein_kinase_ATP_BS"/>
</dbReference>
<dbReference type="PROSITE" id="PS50106">
    <property type="entry name" value="PDZ"/>
    <property type="match status" value="1"/>
</dbReference>
<feature type="compositionally biased region" description="Basic and acidic residues" evidence="7">
    <location>
        <begin position="1319"/>
        <end position="1331"/>
    </location>
</feature>
<keyword evidence="5 6" id="KW-0067">ATP-binding</keyword>
<feature type="domain" description="Protein kinase" evidence="9">
    <location>
        <begin position="910"/>
        <end position="1169"/>
    </location>
</feature>
<evidence type="ECO:0000256" key="6">
    <source>
        <dbReference type="PROSITE-ProRule" id="PRU10141"/>
    </source>
</evidence>
<gene>
    <name evidence="11" type="ORF">DD237_002955</name>
</gene>
<dbReference type="PROSITE" id="PS00108">
    <property type="entry name" value="PROTEIN_KINASE_ST"/>
    <property type="match status" value="2"/>
</dbReference>
<evidence type="ECO:0000259" key="10">
    <source>
        <dbReference type="PROSITE" id="PS50106"/>
    </source>
</evidence>
<dbReference type="EMBL" id="QKXF01000287">
    <property type="protein sequence ID" value="RQM13095.1"/>
    <property type="molecule type" value="Genomic_DNA"/>
</dbReference>
<feature type="compositionally biased region" description="Polar residues" evidence="7">
    <location>
        <begin position="794"/>
        <end position="819"/>
    </location>
</feature>
<dbReference type="FunFam" id="1.10.510.10:FF:000571">
    <property type="entry name" value="Maternal embryonic leucine zipper kinase"/>
    <property type="match status" value="1"/>
</dbReference>
<dbReference type="Gene3D" id="3.30.200.20">
    <property type="entry name" value="Phosphorylase Kinase, domain 1"/>
    <property type="match status" value="1"/>
</dbReference>
<feature type="region of interest" description="Disordered" evidence="7">
    <location>
        <begin position="770"/>
        <end position="821"/>
    </location>
</feature>
<keyword evidence="8" id="KW-1133">Transmembrane helix</keyword>
<feature type="binding site" evidence="6">
    <location>
        <position position="45"/>
    </location>
    <ligand>
        <name>ATP</name>
        <dbReference type="ChEBI" id="CHEBI:30616"/>
    </ligand>
</feature>
<feature type="compositionally biased region" description="Polar residues" evidence="7">
    <location>
        <begin position="678"/>
        <end position="695"/>
    </location>
</feature>
<feature type="transmembrane region" description="Helical" evidence="8">
    <location>
        <begin position="1291"/>
        <end position="1310"/>
    </location>
</feature>
<feature type="region of interest" description="Disordered" evidence="7">
    <location>
        <begin position="1316"/>
        <end position="1340"/>
    </location>
</feature>
<dbReference type="GO" id="GO:0005524">
    <property type="term" value="F:ATP binding"/>
    <property type="evidence" value="ECO:0007669"/>
    <property type="project" value="UniProtKB-UniRule"/>
</dbReference>
<dbReference type="PROSITE" id="PS50011">
    <property type="entry name" value="PROTEIN_KINASE_DOM"/>
    <property type="match status" value="2"/>
</dbReference>
<evidence type="ECO:0000256" key="8">
    <source>
        <dbReference type="SAM" id="Phobius"/>
    </source>
</evidence>
<feature type="domain" description="PDZ" evidence="10">
    <location>
        <begin position="481"/>
        <end position="557"/>
    </location>
</feature>
<evidence type="ECO:0000256" key="5">
    <source>
        <dbReference type="ARBA" id="ARBA00022840"/>
    </source>
</evidence>
<dbReference type="InterPro" id="IPR011009">
    <property type="entry name" value="Kinase-like_dom_sf"/>
</dbReference>
<proteinExistence type="predicted"/>